<dbReference type="EMBL" id="AACS02000010">
    <property type="protein sequence ID" value="EAU88032.2"/>
    <property type="molecule type" value="Genomic_DNA"/>
</dbReference>
<organism evidence="2 3">
    <name type="scientific">Coprinopsis cinerea (strain Okayama-7 / 130 / ATCC MYA-4618 / FGSC 9003)</name>
    <name type="common">Inky cap fungus</name>
    <name type="synonym">Hormographiella aspergillata</name>
    <dbReference type="NCBI Taxonomy" id="240176"/>
    <lineage>
        <taxon>Eukaryota</taxon>
        <taxon>Fungi</taxon>
        <taxon>Dikarya</taxon>
        <taxon>Basidiomycota</taxon>
        <taxon>Agaricomycotina</taxon>
        <taxon>Agaricomycetes</taxon>
        <taxon>Agaricomycetidae</taxon>
        <taxon>Agaricales</taxon>
        <taxon>Agaricineae</taxon>
        <taxon>Psathyrellaceae</taxon>
        <taxon>Coprinopsis</taxon>
    </lineage>
</organism>
<dbReference type="AlphaFoldDB" id="A8NHL2"/>
<evidence type="ECO:0000256" key="1">
    <source>
        <dbReference type="SAM" id="MobiDB-lite"/>
    </source>
</evidence>
<dbReference type="KEGG" id="cci:CC1G_13199"/>
<evidence type="ECO:0000313" key="3">
    <source>
        <dbReference type="Proteomes" id="UP000001861"/>
    </source>
</evidence>
<reference evidence="2 3" key="1">
    <citation type="journal article" date="2010" name="Proc. Natl. Acad. Sci. U.S.A.">
        <title>Insights into evolution of multicellular fungi from the assembled chromosomes of the mushroom Coprinopsis cinerea (Coprinus cinereus).</title>
        <authorList>
            <person name="Stajich J.E."/>
            <person name="Wilke S.K."/>
            <person name="Ahren D."/>
            <person name="Au C.H."/>
            <person name="Birren B.W."/>
            <person name="Borodovsky M."/>
            <person name="Burns C."/>
            <person name="Canback B."/>
            <person name="Casselton L.A."/>
            <person name="Cheng C.K."/>
            <person name="Deng J."/>
            <person name="Dietrich F.S."/>
            <person name="Fargo D.C."/>
            <person name="Farman M.L."/>
            <person name="Gathman A.C."/>
            <person name="Goldberg J."/>
            <person name="Guigo R."/>
            <person name="Hoegger P.J."/>
            <person name="Hooker J.B."/>
            <person name="Huggins A."/>
            <person name="James T.Y."/>
            <person name="Kamada T."/>
            <person name="Kilaru S."/>
            <person name="Kodira C."/>
            <person name="Kues U."/>
            <person name="Kupfer D."/>
            <person name="Kwan H.S."/>
            <person name="Lomsadze A."/>
            <person name="Li W."/>
            <person name="Lilly W.W."/>
            <person name="Ma L.J."/>
            <person name="Mackey A.J."/>
            <person name="Manning G."/>
            <person name="Martin F."/>
            <person name="Muraguchi H."/>
            <person name="Natvig D.O."/>
            <person name="Palmerini H."/>
            <person name="Ramesh M.A."/>
            <person name="Rehmeyer C.J."/>
            <person name="Roe B.A."/>
            <person name="Shenoy N."/>
            <person name="Stanke M."/>
            <person name="Ter-Hovhannisyan V."/>
            <person name="Tunlid A."/>
            <person name="Velagapudi R."/>
            <person name="Vision T.J."/>
            <person name="Zeng Q."/>
            <person name="Zolan M.E."/>
            <person name="Pukkila P.J."/>
        </authorList>
    </citation>
    <scope>NUCLEOTIDE SEQUENCE [LARGE SCALE GENOMIC DNA]</scope>
    <source>
        <strain evidence="3">Okayama-7 / 130 / ATCC MYA-4618 / FGSC 9003</strain>
    </source>
</reference>
<keyword evidence="3" id="KW-1185">Reference proteome</keyword>
<proteinExistence type="predicted"/>
<protein>
    <submittedName>
        <fullName evidence="2">Uncharacterized protein</fullName>
    </submittedName>
</protein>
<sequence>MTKPKISARSKRSPRYLYATYRTECEEAFPAAFEFTDERIKDRRLPVQPLYKPDIGVKIPVPMYFAGFIVSAGWHHHWNRRHGVHGADVVASKAVVDWVKLGSPSLTFRAFTTPSRFARHSTIAISSEPFLAPRVYPYPTGDNVIYFITHLADRRDIDYFYDNRDAILDRFLDVLSFPSDEKDIIKTRLFKWHRVMPTTMSALDDLKEDLPEDMCLQYTGPIPDEFKSEYNSASESESESD</sequence>
<evidence type="ECO:0000313" key="2">
    <source>
        <dbReference type="EMBL" id="EAU88032.2"/>
    </source>
</evidence>
<feature type="region of interest" description="Disordered" evidence="1">
    <location>
        <begin position="221"/>
        <end position="241"/>
    </location>
</feature>
<name>A8NHL2_COPC7</name>
<dbReference type="InParanoid" id="A8NHL2"/>
<dbReference type="HOGENOM" id="CLU_105492_0_0_1"/>
<gene>
    <name evidence="2" type="ORF">CC1G_13199</name>
</gene>
<dbReference type="VEuPathDB" id="FungiDB:CC1G_13199"/>
<dbReference type="GeneID" id="6010286"/>
<dbReference type="RefSeq" id="XP_001833785.2">
    <property type="nucleotide sequence ID" value="XM_001833733.2"/>
</dbReference>
<comment type="caution">
    <text evidence="2">The sequence shown here is derived from an EMBL/GenBank/DDBJ whole genome shotgun (WGS) entry which is preliminary data.</text>
</comment>
<dbReference type="Proteomes" id="UP000001861">
    <property type="component" value="Unassembled WGS sequence"/>
</dbReference>
<accession>A8NHL2</accession>